<dbReference type="Proteomes" id="UP001500449">
    <property type="component" value="Unassembled WGS sequence"/>
</dbReference>
<evidence type="ECO:0000256" key="7">
    <source>
        <dbReference type="SAM" id="Phobius"/>
    </source>
</evidence>
<keyword evidence="5 7" id="KW-0472">Membrane</keyword>
<proteinExistence type="predicted"/>
<dbReference type="CDD" id="cd06581">
    <property type="entry name" value="TM_PBP1_LivM_like"/>
    <property type="match status" value="1"/>
</dbReference>
<name>A0ABN2N3I7_9PSEU</name>
<dbReference type="Pfam" id="PF02653">
    <property type="entry name" value="BPD_transp_2"/>
    <property type="match status" value="1"/>
</dbReference>
<feature type="compositionally biased region" description="Low complexity" evidence="6">
    <location>
        <begin position="338"/>
        <end position="356"/>
    </location>
</feature>
<feature type="transmembrane region" description="Helical" evidence="7">
    <location>
        <begin position="240"/>
        <end position="257"/>
    </location>
</feature>
<feature type="region of interest" description="Disordered" evidence="6">
    <location>
        <begin position="336"/>
        <end position="356"/>
    </location>
</feature>
<dbReference type="InterPro" id="IPR043428">
    <property type="entry name" value="LivM-like"/>
</dbReference>
<feature type="transmembrane region" description="Helical" evidence="7">
    <location>
        <begin position="304"/>
        <end position="329"/>
    </location>
</feature>
<accession>A0ABN2N3I7</accession>
<keyword evidence="4 7" id="KW-1133">Transmembrane helix</keyword>
<feature type="transmembrane region" description="Helical" evidence="7">
    <location>
        <begin position="36"/>
        <end position="54"/>
    </location>
</feature>
<dbReference type="EMBL" id="BAAAQK010000009">
    <property type="protein sequence ID" value="GAA1850997.1"/>
    <property type="molecule type" value="Genomic_DNA"/>
</dbReference>
<evidence type="ECO:0000313" key="9">
    <source>
        <dbReference type="Proteomes" id="UP001500449"/>
    </source>
</evidence>
<evidence type="ECO:0000313" key="8">
    <source>
        <dbReference type="EMBL" id="GAA1850997.1"/>
    </source>
</evidence>
<keyword evidence="2" id="KW-1003">Cell membrane</keyword>
<evidence type="ECO:0000256" key="6">
    <source>
        <dbReference type="SAM" id="MobiDB-lite"/>
    </source>
</evidence>
<evidence type="ECO:0000256" key="2">
    <source>
        <dbReference type="ARBA" id="ARBA00022475"/>
    </source>
</evidence>
<evidence type="ECO:0000256" key="5">
    <source>
        <dbReference type="ARBA" id="ARBA00023136"/>
    </source>
</evidence>
<feature type="transmembrane region" description="Helical" evidence="7">
    <location>
        <begin position="86"/>
        <end position="107"/>
    </location>
</feature>
<comment type="caution">
    <text evidence="8">The sequence shown here is derived from an EMBL/GenBank/DDBJ whole genome shotgun (WGS) entry which is preliminary data.</text>
</comment>
<reference evidence="8 9" key="1">
    <citation type="journal article" date="2019" name="Int. J. Syst. Evol. Microbiol.">
        <title>The Global Catalogue of Microorganisms (GCM) 10K type strain sequencing project: providing services to taxonomists for standard genome sequencing and annotation.</title>
        <authorList>
            <consortium name="The Broad Institute Genomics Platform"/>
            <consortium name="The Broad Institute Genome Sequencing Center for Infectious Disease"/>
            <person name="Wu L."/>
            <person name="Ma J."/>
        </authorList>
    </citation>
    <scope>NUCLEOTIDE SEQUENCE [LARGE SCALE GENOMIC DNA]</scope>
    <source>
        <strain evidence="8 9">JCM 16009</strain>
    </source>
</reference>
<organism evidence="8 9">
    <name type="scientific">Pseudonocardia ailaonensis</name>
    <dbReference type="NCBI Taxonomy" id="367279"/>
    <lineage>
        <taxon>Bacteria</taxon>
        <taxon>Bacillati</taxon>
        <taxon>Actinomycetota</taxon>
        <taxon>Actinomycetes</taxon>
        <taxon>Pseudonocardiales</taxon>
        <taxon>Pseudonocardiaceae</taxon>
        <taxon>Pseudonocardia</taxon>
    </lineage>
</organism>
<gene>
    <name evidence="8" type="ORF">GCM10009836_33700</name>
</gene>
<sequence>MIGAVVLLVLVIVPFTGGLTVPFVFDGALSSSRTQLILAAALLFACVAISYDVVFGYTGLLNAGHATVFAAALYATNIGMELGVPFVPAALIAVVLATALGAGIGALSLRARGLGFAMVTLAFCEAFSTLLVTDPFRVFGGEEGRPLAFEQVPSILLQARNVKWLYWLALATLVLVAVIALVATRSQCGRVWLAVRENEQRVEMLGLNPFAYKLVAYSFSSFLAAIAGTVYLIVVRAANPASASVEFSLAMIVMVVIGGRGRLWGAALGGFLYGILTLRLPSLSSSGALDGLPGWAGRVLAEPLFVLGVVFILIVLFAPGGVGGAVDAVRRRIRASGRSRSANGPGSPPASRQDAP</sequence>
<evidence type="ECO:0000256" key="4">
    <source>
        <dbReference type="ARBA" id="ARBA00022989"/>
    </source>
</evidence>
<feature type="transmembrane region" description="Helical" evidence="7">
    <location>
        <begin position="214"/>
        <end position="234"/>
    </location>
</feature>
<dbReference type="PANTHER" id="PTHR30482">
    <property type="entry name" value="HIGH-AFFINITY BRANCHED-CHAIN AMINO ACID TRANSPORT SYSTEM PERMEASE"/>
    <property type="match status" value="1"/>
</dbReference>
<evidence type="ECO:0000256" key="3">
    <source>
        <dbReference type="ARBA" id="ARBA00022692"/>
    </source>
</evidence>
<evidence type="ECO:0000256" key="1">
    <source>
        <dbReference type="ARBA" id="ARBA00004651"/>
    </source>
</evidence>
<keyword evidence="3 7" id="KW-0812">Transmembrane</keyword>
<comment type="subcellular location">
    <subcellularLocation>
        <location evidence="1">Cell membrane</location>
        <topology evidence="1">Multi-pass membrane protein</topology>
    </subcellularLocation>
</comment>
<dbReference type="PANTHER" id="PTHR30482:SF10">
    <property type="entry name" value="HIGH-AFFINITY BRANCHED-CHAIN AMINO ACID TRANSPORT PROTEIN BRAE"/>
    <property type="match status" value="1"/>
</dbReference>
<feature type="transmembrane region" description="Helical" evidence="7">
    <location>
        <begin position="164"/>
        <end position="183"/>
    </location>
</feature>
<dbReference type="InterPro" id="IPR001851">
    <property type="entry name" value="ABC_transp_permease"/>
</dbReference>
<keyword evidence="9" id="KW-1185">Reference proteome</keyword>
<protein>
    <submittedName>
        <fullName evidence="8">Branched-chain amino acid ABC transporter permease</fullName>
    </submittedName>
</protein>
<feature type="transmembrane region" description="Helical" evidence="7">
    <location>
        <begin position="114"/>
        <end position="132"/>
    </location>
</feature>